<dbReference type="PRINTS" id="PR00757">
    <property type="entry name" value="AMINEOXDASEF"/>
</dbReference>
<feature type="binding site" evidence="4">
    <location>
        <begin position="34"/>
        <end position="35"/>
    </location>
    <ligand>
        <name>FAD</name>
        <dbReference type="ChEBI" id="CHEBI:57692"/>
    </ligand>
</feature>
<dbReference type="Gene3D" id="3.90.660.10">
    <property type="match status" value="2"/>
</dbReference>
<comment type="similarity">
    <text evidence="2">Belongs to the flavin monoamine oxidase family.</text>
</comment>
<dbReference type="InterPro" id="IPR002937">
    <property type="entry name" value="Amino_oxidase"/>
</dbReference>
<dbReference type="AlphaFoldDB" id="A0A7X0RFY7"/>
<gene>
    <name evidence="6" type="ORF">H5V45_09735</name>
</gene>
<evidence type="ECO:0000256" key="3">
    <source>
        <dbReference type="ARBA" id="ARBA00023002"/>
    </source>
</evidence>
<keyword evidence="7" id="KW-1185">Reference proteome</keyword>
<name>A0A7X0RFY7_9ACTN</name>
<feature type="binding site" evidence="4">
    <location>
        <position position="228"/>
    </location>
    <ligand>
        <name>FAD</name>
        <dbReference type="ChEBI" id="CHEBI:57692"/>
    </ligand>
</feature>
<comment type="caution">
    <text evidence="6">The sequence shown here is derived from an EMBL/GenBank/DDBJ whole genome shotgun (WGS) entry which is preliminary data.</text>
</comment>
<sequence>MNAQYDAVVVGAGFAGITAARDLVDQGRSVVVLEAGTRIGGRTYARPFAGYEHITAELGGSWVNRELQPAVRQEIERYGSQLVEDLPCENAVFFSAGQRRAFPVPAAELADLERVIGHMRDVSKRIAPSQRLSSQPIRDLDISAEDFIAPLDLGPATRELFYATVAWYTGAEPTKVSVLGTLAQIAGFGHSPFGFYGALTERFVGGAGTLLDAIVRDSGLEIRLEHTVASVDVRDGEVTVRTISNDTVRARSCVVAVPTNVLRNIAFTPSLPPEKSRFLTKNHLGRAYKPSMLVRNIPRRSFAFGSGKLQALCLGYEYEDGSCLIMGFGDENSVADPTSREELEAAVREYYPDADVIAVDAHDWNSDPLFDGTYRIDRPGEAYDFLRAMNVPEGPVVFAGTDIDDSIWRIWIEGAISSGHRAAGAVSRLLHSRTGT</sequence>
<reference evidence="6 7" key="1">
    <citation type="submission" date="2020-08" db="EMBL/GenBank/DDBJ databases">
        <authorList>
            <person name="Seo M.-J."/>
        </authorList>
    </citation>
    <scope>NUCLEOTIDE SEQUENCE [LARGE SCALE GENOMIC DNA]</scope>
    <source>
        <strain evidence="6 7">KIGAM211</strain>
    </source>
</reference>
<dbReference type="PANTHER" id="PTHR43563">
    <property type="entry name" value="AMINE OXIDASE"/>
    <property type="match status" value="1"/>
</dbReference>
<dbReference type="Gene3D" id="3.50.50.60">
    <property type="entry name" value="FAD/NAD(P)-binding domain"/>
    <property type="match status" value="2"/>
</dbReference>
<dbReference type="InterPro" id="IPR036188">
    <property type="entry name" value="FAD/NAD-bd_sf"/>
</dbReference>
<dbReference type="Pfam" id="PF01593">
    <property type="entry name" value="Amino_oxidase"/>
    <property type="match status" value="1"/>
</dbReference>
<protein>
    <submittedName>
        <fullName evidence="6">FAD-dependent oxidoreductase</fullName>
    </submittedName>
</protein>
<keyword evidence="3" id="KW-0560">Oxidoreductase</keyword>
<accession>A0A7X0RFY7</accession>
<dbReference type="Proteomes" id="UP000523955">
    <property type="component" value="Unassembled WGS sequence"/>
</dbReference>
<comment type="cofactor">
    <cofactor evidence="1">
        <name>FAD</name>
        <dbReference type="ChEBI" id="CHEBI:57692"/>
    </cofactor>
</comment>
<evidence type="ECO:0000313" key="6">
    <source>
        <dbReference type="EMBL" id="MBB6627603.1"/>
    </source>
</evidence>
<dbReference type="EMBL" id="JACKXE010000001">
    <property type="protein sequence ID" value="MBB6627603.1"/>
    <property type="molecule type" value="Genomic_DNA"/>
</dbReference>
<dbReference type="SUPFAM" id="SSF51905">
    <property type="entry name" value="FAD/NAD(P)-binding domain"/>
    <property type="match status" value="1"/>
</dbReference>
<evidence type="ECO:0000313" key="7">
    <source>
        <dbReference type="Proteomes" id="UP000523955"/>
    </source>
</evidence>
<dbReference type="PANTHER" id="PTHR43563:SF1">
    <property type="entry name" value="AMINE OXIDASE [FLAVIN-CONTAINING] B"/>
    <property type="match status" value="1"/>
</dbReference>
<proteinExistence type="inferred from homology"/>
<evidence type="ECO:0000256" key="1">
    <source>
        <dbReference type="ARBA" id="ARBA00001974"/>
    </source>
</evidence>
<dbReference type="InterPro" id="IPR050703">
    <property type="entry name" value="Flavin_MAO"/>
</dbReference>
<dbReference type="InterPro" id="IPR001613">
    <property type="entry name" value="Flavin_amine_oxidase"/>
</dbReference>
<dbReference type="RefSeq" id="WP_185252744.1">
    <property type="nucleotide sequence ID" value="NZ_JACKXE010000001.1"/>
</dbReference>
<evidence type="ECO:0000259" key="5">
    <source>
        <dbReference type="Pfam" id="PF01593"/>
    </source>
</evidence>
<feature type="binding site" evidence="4">
    <location>
        <position position="328"/>
    </location>
    <ligand>
        <name>substrate</name>
    </ligand>
</feature>
<dbReference type="GO" id="GO:0016491">
    <property type="term" value="F:oxidoreductase activity"/>
    <property type="evidence" value="ECO:0007669"/>
    <property type="project" value="UniProtKB-KW"/>
</dbReference>
<evidence type="ECO:0000256" key="2">
    <source>
        <dbReference type="ARBA" id="ARBA00005995"/>
    </source>
</evidence>
<evidence type="ECO:0000256" key="4">
    <source>
        <dbReference type="PIRSR" id="PIRSR601613-1"/>
    </source>
</evidence>
<organism evidence="6 7">
    <name type="scientific">Nocardioides luti</name>
    <dbReference type="NCBI Taxonomy" id="2761101"/>
    <lineage>
        <taxon>Bacteria</taxon>
        <taxon>Bacillati</taxon>
        <taxon>Actinomycetota</taxon>
        <taxon>Actinomycetes</taxon>
        <taxon>Propionibacteriales</taxon>
        <taxon>Nocardioidaceae</taxon>
        <taxon>Nocardioides</taxon>
    </lineage>
</organism>
<feature type="domain" description="Amine oxidase" evidence="5">
    <location>
        <begin position="14"/>
        <end position="426"/>
    </location>
</feature>